<organism evidence="2 3">
    <name type="scientific">Rheinheimera lutimaris</name>
    <dbReference type="NCBI Taxonomy" id="2740584"/>
    <lineage>
        <taxon>Bacteria</taxon>
        <taxon>Pseudomonadati</taxon>
        <taxon>Pseudomonadota</taxon>
        <taxon>Gammaproteobacteria</taxon>
        <taxon>Chromatiales</taxon>
        <taxon>Chromatiaceae</taxon>
        <taxon>Rheinheimera</taxon>
    </lineage>
</organism>
<dbReference type="EMBL" id="JABSOD010000006">
    <property type="protein sequence ID" value="NRQ42579.1"/>
    <property type="molecule type" value="Genomic_DNA"/>
</dbReference>
<dbReference type="Proteomes" id="UP000523161">
    <property type="component" value="Unassembled WGS sequence"/>
</dbReference>
<gene>
    <name evidence="2" type="ORF">HRH59_08325</name>
</gene>
<proteinExistence type="predicted"/>
<protein>
    <submittedName>
        <fullName evidence="2">GNAT family N-acetyltransferase</fullName>
    </submittedName>
</protein>
<dbReference type="SUPFAM" id="SSF55729">
    <property type="entry name" value="Acyl-CoA N-acyltransferases (Nat)"/>
    <property type="match status" value="1"/>
</dbReference>
<dbReference type="AlphaFoldDB" id="A0A7Y5AR70"/>
<name>A0A7Y5AR70_9GAMM</name>
<sequence length="158" mass="17070">MQQQGITGGINASFVALDAQQQVIGYRLSFAAGQWQPDQWCSQTLWPVDAAKMAYFKSVGVSQTQRGKGIASALLNTSVAALRRQGAAAGLAHIWRESPGNAAQRYFSNAGATLVKVHPQRWRHLSETVGYQCPVCGALCNCSAAEMVLLFPEAKHHV</sequence>
<comment type="caution">
    <text evidence="2">The sequence shown here is derived from an EMBL/GenBank/DDBJ whole genome shotgun (WGS) entry which is preliminary data.</text>
</comment>
<evidence type="ECO:0000259" key="1">
    <source>
        <dbReference type="PROSITE" id="PS51186"/>
    </source>
</evidence>
<dbReference type="CDD" id="cd04301">
    <property type="entry name" value="NAT_SF"/>
    <property type="match status" value="1"/>
</dbReference>
<dbReference type="Gene3D" id="3.40.630.30">
    <property type="match status" value="1"/>
</dbReference>
<dbReference type="GO" id="GO:0016747">
    <property type="term" value="F:acyltransferase activity, transferring groups other than amino-acyl groups"/>
    <property type="evidence" value="ECO:0007669"/>
    <property type="project" value="InterPro"/>
</dbReference>
<dbReference type="InterPro" id="IPR016181">
    <property type="entry name" value="Acyl_CoA_acyltransferase"/>
</dbReference>
<dbReference type="InterPro" id="IPR000182">
    <property type="entry name" value="GNAT_dom"/>
</dbReference>
<accession>A0A7Y5AR70</accession>
<dbReference type="PROSITE" id="PS51186">
    <property type="entry name" value="GNAT"/>
    <property type="match status" value="1"/>
</dbReference>
<evidence type="ECO:0000313" key="3">
    <source>
        <dbReference type="Proteomes" id="UP000523161"/>
    </source>
</evidence>
<keyword evidence="3" id="KW-1185">Reference proteome</keyword>
<reference evidence="2 3" key="1">
    <citation type="submission" date="2020-06" db="EMBL/GenBank/DDBJ databases">
        <title>Rheinheimera sp. nov., a marine bacterium isolated from coastal.</title>
        <authorList>
            <person name="Yu Q."/>
            <person name="Qi Y."/>
            <person name="Pu J."/>
        </authorList>
    </citation>
    <scope>NUCLEOTIDE SEQUENCE [LARGE SCALE GENOMIC DNA]</scope>
    <source>
        <strain evidence="2 3">YQF-2</strain>
    </source>
</reference>
<dbReference type="Pfam" id="PF00583">
    <property type="entry name" value="Acetyltransf_1"/>
    <property type="match status" value="1"/>
</dbReference>
<feature type="domain" description="N-acetyltransferase" evidence="1">
    <location>
        <begin position="1"/>
        <end position="136"/>
    </location>
</feature>
<evidence type="ECO:0000313" key="2">
    <source>
        <dbReference type="EMBL" id="NRQ42579.1"/>
    </source>
</evidence>
<keyword evidence="2" id="KW-0808">Transferase</keyword>